<dbReference type="RefSeq" id="XP_003101703.2">
    <property type="nucleotide sequence ID" value="XM_003101655.2"/>
</dbReference>
<dbReference type="KEGG" id="crq:GCK72_016790"/>
<name>E3MQ82_CAERE</name>
<gene>
    <name evidence="2" type="ORF">CRE_11259</name>
</gene>
<evidence type="ECO:0008006" key="4">
    <source>
        <dbReference type="Google" id="ProtNLM"/>
    </source>
</evidence>
<reference evidence="2" key="1">
    <citation type="submission" date="2007-07" db="EMBL/GenBank/DDBJ databases">
        <title>PCAP assembly of the Caenorhabditis remanei genome.</title>
        <authorList>
            <consortium name="The Caenorhabditis remanei Sequencing Consortium"/>
            <person name="Wilson R.K."/>
        </authorList>
    </citation>
    <scope>NUCLEOTIDE SEQUENCE [LARGE SCALE GENOMIC DNA]</scope>
    <source>
        <strain evidence="2">PB4641</strain>
    </source>
</reference>
<sequence length="346" mass="40904">MSFPLLKLPFIPLELILLNANLAELTHFSMISKRCYRLVNNLRIPYLQCLDLHVTKESTQIKFKAGKVVCNGGWHFLKYTAGDDGEEDTLIDRFIGNCEIKTFILEDRIYSLTKGDVKLSVEAGYEYLMNLFKVKVYRGYLFADDVPMTRQPYFYPFKHIDIIHIRGKKAMENEDFKKALNDTTAQLELFVSIPVNIDFRFEQFRIEAKYLSFCKHAFWIRSKMFLNFDLKYLRLHECILYPIDCQLFVTRWLHSDNTTFETLVITLLYPPEMTDFDGLEPVPFDAERRKFGFKFNYSTYFDCTNGFDIIRHDGLLATILIQGFYFVFHVWHDRFPDVEGLVNFIN</sequence>
<dbReference type="PANTHER" id="PTHR21503">
    <property type="entry name" value="F-BOX-CONTAINING HYPOTHETICAL PROTEIN C.ELEGANS"/>
    <property type="match status" value="1"/>
</dbReference>
<dbReference type="HOGENOM" id="CLU_052088_1_0_1"/>
<feature type="signal peptide" evidence="1">
    <location>
        <begin position="1"/>
        <end position="23"/>
    </location>
</feature>
<dbReference type="GeneID" id="9819091"/>
<feature type="chain" id="PRO_5003177312" description="F-box domain-containing protein" evidence="1">
    <location>
        <begin position="24"/>
        <end position="346"/>
    </location>
</feature>
<evidence type="ECO:0000313" key="2">
    <source>
        <dbReference type="EMBL" id="EFP06867.1"/>
    </source>
</evidence>
<accession>E3MQ82</accession>
<dbReference type="Proteomes" id="UP000008281">
    <property type="component" value="Unassembled WGS sequence"/>
</dbReference>
<dbReference type="InParanoid" id="E3MQ82"/>
<dbReference type="AlphaFoldDB" id="E3MQ82"/>
<dbReference type="EMBL" id="DS268465">
    <property type="protein sequence ID" value="EFP06867.1"/>
    <property type="molecule type" value="Genomic_DNA"/>
</dbReference>
<proteinExistence type="predicted"/>
<evidence type="ECO:0000313" key="3">
    <source>
        <dbReference type="Proteomes" id="UP000008281"/>
    </source>
</evidence>
<protein>
    <recommendedName>
        <fullName evidence="4">F-box domain-containing protein</fullName>
    </recommendedName>
</protein>
<dbReference type="PANTHER" id="PTHR21503:SF8">
    <property type="entry name" value="F-BOX ASSOCIATED DOMAIN-CONTAINING PROTEIN-RELATED"/>
    <property type="match status" value="1"/>
</dbReference>
<keyword evidence="3" id="KW-1185">Reference proteome</keyword>
<dbReference type="CTD" id="9819091"/>
<dbReference type="eggNOG" id="ENOG502TJSE">
    <property type="taxonomic scope" value="Eukaryota"/>
</dbReference>
<evidence type="ECO:0000256" key="1">
    <source>
        <dbReference type="SAM" id="SignalP"/>
    </source>
</evidence>
<keyword evidence="1" id="KW-0732">Signal</keyword>
<organism evidence="3">
    <name type="scientific">Caenorhabditis remanei</name>
    <name type="common">Caenorhabditis vulgaris</name>
    <dbReference type="NCBI Taxonomy" id="31234"/>
    <lineage>
        <taxon>Eukaryota</taxon>
        <taxon>Metazoa</taxon>
        <taxon>Ecdysozoa</taxon>
        <taxon>Nematoda</taxon>
        <taxon>Chromadorea</taxon>
        <taxon>Rhabditida</taxon>
        <taxon>Rhabditina</taxon>
        <taxon>Rhabditomorpha</taxon>
        <taxon>Rhabditoidea</taxon>
        <taxon>Rhabditidae</taxon>
        <taxon>Peloderinae</taxon>
        <taxon>Caenorhabditis</taxon>
    </lineage>
</organism>